<dbReference type="InterPro" id="IPR003018">
    <property type="entry name" value="GAF"/>
</dbReference>
<dbReference type="Proteomes" id="UP000525298">
    <property type="component" value="Unassembled WGS sequence"/>
</dbReference>
<evidence type="ECO:0000313" key="14">
    <source>
        <dbReference type="Proteomes" id="UP000525298"/>
    </source>
</evidence>
<dbReference type="EC" id="2.7.13.3" evidence="2"/>
<dbReference type="SMART" id="SM00448">
    <property type="entry name" value="REC"/>
    <property type="match status" value="1"/>
</dbReference>
<dbReference type="SMART" id="SM00388">
    <property type="entry name" value="HisKA"/>
    <property type="match status" value="1"/>
</dbReference>
<evidence type="ECO:0000313" key="13">
    <source>
        <dbReference type="EMBL" id="MBA2882158.1"/>
    </source>
</evidence>
<keyword evidence="5" id="KW-0418">Kinase</keyword>
<evidence type="ECO:0000256" key="8">
    <source>
        <dbReference type="SAM" id="Phobius"/>
    </source>
</evidence>
<dbReference type="SMART" id="SM00387">
    <property type="entry name" value="HATPase_c"/>
    <property type="match status" value="1"/>
</dbReference>
<dbReference type="InterPro" id="IPR001789">
    <property type="entry name" value="Sig_transdc_resp-reg_receiver"/>
</dbReference>
<dbReference type="InterPro" id="IPR004358">
    <property type="entry name" value="Sig_transdc_His_kin-like_C"/>
</dbReference>
<dbReference type="InterPro" id="IPR001610">
    <property type="entry name" value="PAC"/>
</dbReference>
<dbReference type="InterPro" id="IPR036097">
    <property type="entry name" value="HisK_dim/P_sf"/>
</dbReference>
<dbReference type="InterPro" id="IPR003594">
    <property type="entry name" value="HATPase_dom"/>
</dbReference>
<organism evidence="13 14">
    <name type="scientific">Desulfosalsimonas propionicica</name>
    <dbReference type="NCBI Taxonomy" id="332175"/>
    <lineage>
        <taxon>Bacteria</taxon>
        <taxon>Pseudomonadati</taxon>
        <taxon>Thermodesulfobacteriota</taxon>
        <taxon>Desulfobacteria</taxon>
        <taxon>Desulfobacterales</taxon>
        <taxon>Desulfosalsimonadaceae</taxon>
        <taxon>Desulfosalsimonas</taxon>
    </lineage>
</organism>
<dbReference type="CDD" id="cd00130">
    <property type="entry name" value="PAS"/>
    <property type="match status" value="1"/>
</dbReference>
<dbReference type="PRINTS" id="PR00344">
    <property type="entry name" value="BCTRLSENSOR"/>
</dbReference>
<dbReference type="SUPFAM" id="SSF55781">
    <property type="entry name" value="GAF domain-like"/>
    <property type="match status" value="1"/>
</dbReference>
<dbReference type="InterPro" id="IPR013655">
    <property type="entry name" value="PAS_fold_3"/>
</dbReference>
<dbReference type="InterPro" id="IPR000014">
    <property type="entry name" value="PAS"/>
</dbReference>
<feature type="domain" description="Response regulatory" evidence="10">
    <location>
        <begin position="1123"/>
        <end position="1239"/>
    </location>
</feature>
<keyword evidence="14" id="KW-1185">Reference proteome</keyword>
<dbReference type="NCBIfam" id="TIGR00229">
    <property type="entry name" value="sensory_box"/>
    <property type="match status" value="1"/>
</dbReference>
<keyword evidence="7" id="KW-0175">Coiled coil</keyword>
<evidence type="ECO:0000259" key="12">
    <source>
        <dbReference type="PROSITE" id="PS50113"/>
    </source>
</evidence>
<dbReference type="SUPFAM" id="SSF52172">
    <property type="entry name" value="CheY-like"/>
    <property type="match status" value="1"/>
</dbReference>
<proteinExistence type="predicted"/>
<dbReference type="SMART" id="SM00091">
    <property type="entry name" value="PAS"/>
    <property type="match status" value="1"/>
</dbReference>
<keyword evidence="8" id="KW-1133">Transmembrane helix</keyword>
<dbReference type="Gene3D" id="3.40.190.10">
    <property type="entry name" value="Periplasmic binding protein-like II"/>
    <property type="match status" value="4"/>
</dbReference>
<feature type="modified residue" description="4-aspartylphosphate" evidence="6">
    <location>
        <position position="1174"/>
    </location>
</feature>
<evidence type="ECO:0000256" key="2">
    <source>
        <dbReference type="ARBA" id="ARBA00012438"/>
    </source>
</evidence>
<dbReference type="SUPFAM" id="SSF55785">
    <property type="entry name" value="PYP-like sensor domain (PAS domain)"/>
    <property type="match status" value="1"/>
</dbReference>
<evidence type="ECO:0000256" key="7">
    <source>
        <dbReference type="SAM" id="Coils"/>
    </source>
</evidence>
<evidence type="ECO:0000259" key="11">
    <source>
        <dbReference type="PROSITE" id="PS50112"/>
    </source>
</evidence>
<keyword evidence="4" id="KW-0808">Transferase</keyword>
<dbReference type="InterPro" id="IPR011006">
    <property type="entry name" value="CheY-like_superfamily"/>
</dbReference>
<dbReference type="PROSITE" id="PS50113">
    <property type="entry name" value="PAC"/>
    <property type="match status" value="1"/>
</dbReference>
<keyword evidence="8" id="KW-0472">Membrane</keyword>
<evidence type="ECO:0000256" key="1">
    <source>
        <dbReference type="ARBA" id="ARBA00000085"/>
    </source>
</evidence>
<dbReference type="InterPro" id="IPR000700">
    <property type="entry name" value="PAS-assoc_C"/>
</dbReference>
<name>A0A7W0CAI5_9BACT</name>
<dbReference type="CDD" id="cd13704">
    <property type="entry name" value="PBP2_HisK"/>
    <property type="match status" value="2"/>
</dbReference>
<dbReference type="Pfam" id="PF02518">
    <property type="entry name" value="HATPase_c"/>
    <property type="match status" value="1"/>
</dbReference>
<feature type="transmembrane region" description="Helical" evidence="8">
    <location>
        <begin position="37"/>
        <end position="56"/>
    </location>
</feature>
<dbReference type="InterPro" id="IPR001638">
    <property type="entry name" value="Solute-binding_3/MltF_N"/>
</dbReference>
<dbReference type="SUPFAM" id="SSF55874">
    <property type="entry name" value="ATPase domain of HSP90 chaperone/DNA topoisomerase II/histidine kinase"/>
    <property type="match status" value="1"/>
</dbReference>
<evidence type="ECO:0000256" key="6">
    <source>
        <dbReference type="PROSITE-ProRule" id="PRU00169"/>
    </source>
</evidence>
<keyword evidence="3 6" id="KW-0597">Phosphoprotein</keyword>
<dbReference type="InterPro" id="IPR029016">
    <property type="entry name" value="GAF-like_dom_sf"/>
</dbReference>
<dbReference type="Gene3D" id="1.10.287.130">
    <property type="match status" value="1"/>
</dbReference>
<comment type="caution">
    <text evidence="13">The sequence shown here is derived from an EMBL/GenBank/DDBJ whole genome shotgun (WGS) entry which is preliminary data.</text>
</comment>
<dbReference type="PROSITE" id="PS50109">
    <property type="entry name" value="HIS_KIN"/>
    <property type="match status" value="1"/>
</dbReference>
<dbReference type="Pfam" id="PF00512">
    <property type="entry name" value="HisKA"/>
    <property type="match status" value="1"/>
</dbReference>
<dbReference type="EMBL" id="JACDUS010000007">
    <property type="protein sequence ID" value="MBA2882158.1"/>
    <property type="molecule type" value="Genomic_DNA"/>
</dbReference>
<dbReference type="Pfam" id="PF00497">
    <property type="entry name" value="SBP_bac_3"/>
    <property type="match status" value="2"/>
</dbReference>
<dbReference type="Gene3D" id="3.30.450.20">
    <property type="entry name" value="PAS domain"/>
    <property type="match status" value="1"/>
</dbReference>
<dbReference type="Gene3D" id="3.40.50.2300">
    <property type="match status" value="1"/>
</dbReference>
<dbReference type="RefSeq" id="WP_181551809.1">
    <property type="nucleotide sequence ID" value="NZ_JACDUS010000007.1"/>
</dbReference>
<comment type="catalytic activity">
    <reaction evidence="1">
        <text>ATP + protein L-histidine = ADP + protein N-phospho-L-histidine.</text>
        <dbReference type="EC" id="2.7.13.3"/>
    </reaction>
</comment>
<dbReference type="CDD" id="cd00082">
    <property type="entry name" value="HisKA"/>
    <property type="match status" value="1"/>
</dbReference>
<dbReference type="SMART" id="SM00086">
    <property type="entry name" value="PAC"/>
    <property type="match status" value="1"/>
</dbReference>
<evidence type="ECO:0000259" key="9">
    <source>
        <dbReference type="PROSITE" id="PS50109"/>
    </source>
</evidence>
<dbReference type="Gene3D" id="3.30.450.40">
    <property type="match status" value="1"/>
</dbReference>
<feature type="domain" description="PAC" evidence="12">
    <location>
        <begin position="632"/>
        <end position="684"/>
    </location>
</feature>
<dbReference type="InterPro" id="IPR003661">
    <property type="entry name" value="HisK_dim/P_dom"/>
</dbReference>
<keyword evidence="8" id="KW-0812">Transmembrane</keyword>
<evidence type="ECO:0000256" key="5">
    <source>
        <dbReference type="ARBA" id="ARBA00022777"/>
    </source>
</evidence>
<dbReference type="SUPFAM" id="SSF47384">
    <property type="entry name" value="Homodimeric domain of signal transducing histidine kinase"/>
    <property type="match status" value="1"/>
</dbReference>
<dbReference type="GO" id="GO:0000155">
    <property type="term" value="F:phosphorelay sensor kinase activity"/>
    <property type="evidence" value="ECO:0007669"/>
    <property type="project" value="InterPro"/>
</dbReference>
<reference evidence="13 14" key="1">
    <citation type="submission" date="2020-07" db="EMBL/GenBank/DDBJ databases">
        <title>Genomic Encyclopedia of Type Strains, Phase IV (KMG-IV): sequencing the most valuable type-strain genomes for metagenomic binning, comparative biology and taxonomic classification.</title>
        <authorList>
            <person name="Goeker M."/>
        </authorList>
    </citation>
    <scope>NUCLEOTIDE SEQUENCE [LARGE SCALE GENOMIC DNA]</scope>
    <source>
        <strain evidence="13 14">DSM 17721</strain>
    </source>
</reference>
<dbReference type="Pfam" id="PF08447">
    <property type="entry name" value="PAS_3"/>
    <property type="match status" value="1"/>
</dbReference>
<evidence type="ECO:0000256" key="3">
    <source>
        <dbReference type="ARBA" id="ARBA00022553"/>
    </source>
</evidence>
<dbReference type="InterPro" id="IPR036890">
    <property type="entry name" value="HATPase_C_sf"/>
</dbReference>
<sequence length="1239" mass="139166">MIRFTFQQRLFAVGIIKKVPTAVGFSIKAVMGFCRKALLWTMILPAVFLFVLPVVGRAQTPVLSASEIDYPPFCFMDDQGRADGFSVELMRAALSAMDRDVVFRTGPWHQVRGWLEDGEIQALPLVGRTPEREEIFDFTFPYMSLHGAIVVRSGTTGIWKLSDLEGRQVAVMKGDNTEEFLRRKDRGIDIRTTTTFENALYGLSEGQYDAVFIQRLVALRLLQETGLTNLEIVNKPVEEFRQDFCFAVKEGDSDTLALLNEGLALVMADGTFRRLHAKWFAAMQLPGRQILVGGDHNYPPYAFLDENGRPAGFNVDLIRAVAREVGLDIHIRLGPWEQIRNALENGEIDVIQGMFYSPERDRIFDFTPPHKVNHYVAVVRKNHGPAPDSVDELEDMRIVVQGGDIMHDFALENGLEDRISVVDAQEDALRQLAQGRHDCALVARRSAFYWMERYGWDNLEVGRHAFLSPDYCMAVKNGHQALLAQLGEGLEAVEESGEYRRIYQKWMGVYPGEDPGLVQILKYSAMVLGPLLFVLLASVAWSWSLRRQVARRTAEIQESEQHFRNLADSGSALIWTADVEKKCDYFNRAWLEFTGRSLSQEKGEGWVRGVHPEDRDRCLEIFQRAFDRHERFSIIYRLRRHDGQYRWIQDDGSPRYDFNGEFIGYIGHCLDITDFKRAQERIEHLNNVLRAIRDVNQLIVRERDPEALIREACRLLVDNRGYASVLIVLADDTGYPASWGEAGMGEVFLPLQEALSSGELPHCCRQAAEAGRIVMIQDQDKTCGDCPIADQCAERDVMCVQLIHAEKVFGYLAVALSHGLGQDTEEQALFTEMADDLAYALAVLEMEKQQAVSEQQRQSLEQQLQQAQKMESVGRLAGGVAHDYNNMLSVIIGYAELALDKVDPADPLHGDLAEILNAAKRSNDITRQLLAFARKQTINPAVLDLNQTVEGMLKMLRRLIGEDIDLSWRPGPELWPVKMDPTQIDQILANLCVNARDAIDGVGHITIETHNISIDDQYCRDHADFFPGEYVLLAVSDDGAGMNRQMLENIFEPFFTTKEVSKGTGLGLATVYGIVKQNKGFINVYSEPGKGTTFKIYLPGHTAADQSLVTDKPEEIPLGSGETVLLVEDEPGIMKMGQIMLQRLGYEVLVADSPAGALTQARDHGAPVHLLITDVVMPEMNGRRLAEAVESICPGIKVLYMSGYTADVIAHHGVLDKGLHFIEKPFSIRELAAKIRHVL</sequence>
<dbReference type="PROSITE" id="PS50112">
    <property type="entry name" value="PAS"/>
    <property type="match status" value="1"/>
</dbReference>
<dbReference type="PROSITE" id="PS50110">
    <property type="entry name" value="RESPONSE_REGULATORY"/>
    <property type="match status" value="1"/>
</dbReference>
<dbReference type="Pfam" id="PF00072">
    <property type="entry name" value="Response_reg"/>
    <property type="match status" value="1"/>
</dbReference>
<feature type="domain" description="PAS" evidence="11">
    <location>
        <begin position="559"/>
        <end position="629"/>
    </location>
</feature>
<dbReference type="AlphaFoldDB" id="A0A7W0CAI5"/>
<dbReference type="PANTHER" id="PTHR43065">
    <property type="entry name" value="SENSOR HISTIDINE KINASE"/>
    <property type="match status" value="1"/>
</dbReference>
<feature type="coiled-coil region" evidence="7">
    <location>
        <begin position="843"/>
        <end position="870"/>
    </location>
</feature>
<dbReference type="InterPro" id="IPR005467">
    <property type="entry name" value="His_kinase_dom"/>
</dbReference>
<feature type="domain" description="Histidine kinase" evidence="9">
    <location>
        <begin position="879"/>
        <end position="1102"/>
    </location>
</feature>
<dbReference type="Pfam" id="PF13185">
    <property type="entry name" value="GAF_2"/>
    <property type="match status" value="1"/>
</dbReference>
<gene>
    <name evidence="13" type="ORF">HNR65_002499</name>
</gene>
<dbReference type="Gene3D" id="3.30.565.10">
    <property type="entry name" value="Histidine kinase-like ATPase, C-terminal domain"/>
    <property type="match status" value="1"/>
</dbReference>
<evidence type="ECO:0000259" key="10">
    <source>
        <dbReference type="PROSITE" id="PS50110"/>
    </source>
</evidence>
<dbReference type="FunFam" id="3.30.450.20:FF:000099">
    <property type="entry name" value="Sensory box sensor histidine kinase"/>
    <property type="match status" value="1"/>
</dbReference>
<dbReference type="PANTHER" id="PTHR43065:SF42">
    <property type="entry name" value="TWO-COMPONENT SENSOR PPRA"/>
    <property type="match status" value="1"/>
</dbReference>
<protein>
    <recommendedName>
        <fullName evidence="2">histidine kinase</fullName>
        <ecNumber evidence="2">2.7.13.3</ecNumber>
    </recommendedName>
</protein>
<dbReference type="SUPFAM" id="SSF53850">
    <property type="entry name" value="Periplasmic binding protein-like II"/>
    <property type="match status" value="2"/>
</dbReference>
<dbReference type="SMART" id="SM00062">
    <property type="entry name" value="PBPb"/>
    <property type="match status" value="2"/>
</dbReference>
<evidence type="ECO:0000256" key="4">
    <source>
        <dbReference type="ARBA" id="ARBA00022679"/>
    </source>
</evidence>
<accession>A0A7W0CAI5</accession>
<dbReference type="InterPro" id="IPR035965">
    <property type="entry name" value="PAS-like_dom_sf"/>
</dbReference>